<evidence type="ECO:0000313" key="4">
    <source>
        <dbReference type="EMBL" id="TMQ64820.1"/>
    </source>
</evidence>
<dbReference type="AlphaFoldDB" id="A0A538TMH5"/>
<dbReference type="InterPro" id="IPR040234">
    <property type="entry name" value="QC/QCL"/>
</dbReference>
<dbReference type="PANTHER" id="PTHR12283">
    <property type="entry name" value="GLUTAMINYL-PEPTIDE CYCLOTRANSFERASE"/>
    <property type="match status" value="1"/>
</dbReference>
<keyword evidence="2" id="KW-0012">Acyltransferase</keyword>
<evidence type="ECO:0000313" key="5">
    <source>
        <dbReference type="Proteomes" id="UP000317691"/>
    </source>
</evidence>
<dbReference type="Proteomes" id="UP000317691">
    <property type="component" value="Unassembled WGS sequence"/>
</dbReference>
<feature type="domain" description="Peptidase M28" evidence="3">
    <location>
        <begin position="108"/>
        <end position="314"/>
    </location>
</feature>
<comment type="caution">
    <text evidence="4">The sequence shown here is derived from an EMBL/GenBank/DDBJ whole genome shotgun (WGS) entry which is preliminary data.</text>
</comment>
<organism evidence="4 5">
    <name type="scientific">Eiseniibacteriota bacterium</name>
    <dbReference type="NCBI Taxonomy" id="2212470"/>
    <lineage>
        <taxon>Bacteria</taxon>
        <taxon>Candidatus Eiseniibacteriota</taxon>
    </lineage>
</organism>
<dbReference type="InterPro" id="IPR007484">
    <property type="entry name" value="Peptidase_M28"/>
</dbReference>
<dbReference type="PANTHER" id="PTHR12283:SF6">
    <property type="entry name" value="GLUTAMINYL-PEPTIDE CYCLOTRANSFERASE-RELATED"/>
    <property type="match status" value="1"/>
</dbReference>
<dbReference type="SUPFAM" id="SSF53187">
    <property type="entry name" value="Zn-dependent exopeptidases"/>
    <property type="match status" value="1"/>
</dbReference>
<dbReference type="EMBL" id="VBOZ01000017">
    <property type="protein sequence ID" value="TMQ64820.1"/>
    <property type="molecule type" value="Genomic_DNA"/>
</dbReference>
<dbReference type="Pfam" id="PF04389">
    <property type="entry name" value="Peptidase_M28"/>
    <property type="match status" value="1"/>
</dbReference>
<evidence type="ECO:0000259" key="3">
    <source>
        <dbReference type="Pfam" id="PF04389"/>
    </source>
</evidence>
<dbReference type="GO" id="GO:0008270">
    <property type="term" value="F:zinc ion binding"/>
    <property type="evidence" value="ECO:0007669"/>
    <property type="project" value="TreeGrafter"/>
</dbReference>
<dbReference type="GO" id="GO:0016603">
    <property type="term" value="F:glutaminyl-peptide cyclotransferase activity"/>
    <property type="evidence" value="ECO:0007669"/>
    <property type="project" value="TreeGrafter"/>
</dbReference>
<gene>
    <name evidence="4" type="ORF">E6K79_07220</name>
</gene>
<protein>
    <submittedName>
        <fullName evidence="4">M28 family peptidase</fullName>
    </submittedName>
</protein>
<proteinExistence type="predicted"/>
<sequence length="323" mass="35802">MRSTASSASEIRRSRVPGALRSALRAGLVTILLGFASCDRPAAAFEGNRAFGWLKQQCDFGPRVPGTAAHDTCFAFLLKTLRGYAPEVEADTFFYDSPILNSRVRLMNVVARFRPDLRQRVLFGAHWDTRPWADRDPEPAKRHLPILGANDGASGVAVLLELARLVKKSGPMVGVDIVIFDGEDLGTQVDQNGYFRGSNRYVEESSGQKPPLFVIVLDMVGKKDLDLHWEGNSRRLASNIVDLVWGQANDLGVRSFRSDVRHTVFDDHMPFLNAGIPAIDVIDFSYPEWHTTHDTPDKCSPESLEGVGQVLLSLVRKPNFLSN</sequence>
<dbReference type="Gene3D" id="3.40.630.10">
    <property type="entry name" value="Zn peptidases"/>
    <property type="match status" value="1"/>
</dbReference>
<reference evidence="4 5" key="1">
    <citation type="journal article" date="2019" name="Nat. Microbiol.">
        <title>Mediterranean grassland soil C-N compound turnover is dependent on rainfall and depth, and is mediated by genomically divergent microorganisms.</title>
        <authorList>
            <person name="Diamond S."/>
            <person name="Andeer P.F."/>
            <person name="Li Z."/>
            <person name="Crits-Christoph A."/>
            <person name="Burstein D."/>
            <person name="Anantharaman K."/>
            <person name="Lane K.R."/>
            <person name="Thomas B.C."/>
            <person name="Pan C."/>
            <person name="Northen T.R."/>
            <person name="Banfield J.F."/>
        </authorList>
    </citation>
    <scope>NUCLEOTIDE SEQUENCE [LARGE SCALE GENOMIC DNA]</scope>
    <source>
        <strain evidence="4">WS_9</strain>
    </source>
</reference>
<accession>A0A538TMH5</accession>
<evidence type="ECO:0000256" key="1">
    <source>
        <dbReference type="ARBA" id="ARBA00022679"/>
    </source>
</evidence>
<evidence type="ECO:0000256" key="2">
    <source>
        <dbReference type="ARBA" id="ARBA00023315"/>
    </source>
</evidence>
<keyword evidence="1" id="KW-0808">Transferase</keyword>
<name>A0A538TMH5_UNCEI</name>